<feature type="modified residue" description="4-aspartylphosphate" evidence="7">
    <location>
        <position position="55"/>
    </location>
</feature>
<dbReference type="GO" id="GO:0000160">
    <property type="term" value="P:phosphorelay signal transduction system"/>
    <property type="evidence" value="ECO:0007669"/>
    <property type="project" value="UniProtKB-KW"/>
</dbReference>
<dbReference type="Proteomes" id="UP000739411">
    <property type="component" value="Unassembled WGS sequence"/>
</dbReference>
<keyword evidence="2" id="KW-0547">Nucleotide-binding</keyword>
<dbReference type="InterPro" id="IPR011006">
    <property type="entry name" value="CheY-like_superfamily"/>
</dbReference>
<evidence type="ECO:0000259" key="8">
    <source>
        <dbReference type="PROSITE" id="PS50045"/>
    </source>
</evidence>
<evidence type="ECO:0000256" key="6">
    <source>
        <dbReference type="ARBA" id="ARBA00023163"/>
    </source>
</evidence>
<dbReference type="Gene3D" id="3.40.50.300">
    <property type="entry name" value="P-loop containing nucleotide triphosphate hydrolases"/>
    <property type="match status" value="1"/>
</dbReference>
<comment type="caution">
    <text evidence="10">The sequence shown here is derived from an EMBL/GenBank/DDBJ whole genome shotgun (WGS) entry which is preliminary data.</text>
</comment>
<dbReference type="GO" id="GO:0005524">
    <property type="term" value="F:ATP binding"/>
    <property type="evidence" value="ECO:0007669"/>
    <property type="project" value="UniProtKB-KW"/>
</dbReference>
<dbReference type="SUPFAM" id="SSF52172">
    <property type="entry name" value="CheY-like"/>
    <property type="match status" value="1"/>
</dbReference>
<name>A0A935MR18_9RHOO</name>
<dbReference type="Gene3D" id="3.40.50.2300">
    <property type="match status" value="1"/>
</dbReference>
<sequence length="254" mass="27470">MSDGAKILIVDDDLDMLHLMGVRLSAAGFQVSTAESGEDALISFRNNRPQVVVTDLRMGEMDGLALFEHLQAEAPTMPVIILTAHGTIPDAVSATRRGVFSFLTKPFDGQELMRRVADAIRISPSLDPEKISAHWRKDLITNSIRMEDLLRQALRISNESHSALLVGAGGSGKATLARAIQQAGHRASAPFVCLSCTDYPAIDLEEMLSSTSTNNVYTQATGGMLYLQDIGALSLIAQARLFSVLFAQMQAKDP</sequence>
<keyword evidence="4" id="KW-0902">Two-component regulatory system</keyword>
<evidence type="ECO:0000256" key="7">
    <source>
        <dbReference type="PROSITE-ProRule" id="PRU00169"/>
    </source>
</evidence>
<protein>
    <submittedName>
        <fullName evidence="10">Response regulator</fullName>
    </submittedName>
</protein>
<dbReference type="Pfam" id="PF00072">
    <property type="entry name" value="Response_reg"/>
    <property type="match status" value="1"/>
</dbReference>
<proteinExistence type="predicted"/>
<dbReference type="PANTHER" id="PTHR32071:SF116">
    <property type="entry name" value="TRANSCRIPTIONAL REGULATORY PROTEIN GLRR"/>
    <property type="match status" value="1"/>
</dbReference>
<feature type="domain" description="Sigma-54 factor interaction" evidence="8">
    <location>
        <begin position="139"/>
        <end position="245"/>
    </location>
</feature>
<gene>
    <name evidence="10" type="ORF">IPJ38_10650</name>
</gene>
<feature type="domain" description="Response regulatory" evidence="9">
    <location>
        <begin position="6"/>
        <end position="120"/>
    </location>
</feature>
<dbReference type="GO" id="GO:0006355">
    <property type="term" value="P:regulation of DNA-templated transcription"/>
    <property type="evidence" value="ECO:0007669"/>
    <property type="project" value="InterPro"/>
</dbReference>
<reference evidence="10 11" key="1">
    <citation type="submission" date="2020-10" db="EMBL/GenBank/DDBJ databases">
        <title>Connecting structure to function with the recovery of over 1000 high-quality activated sludge metagenome-assembled genomes encoding full-length rRNA genes using long-read sequencing.</title>
        <authorList>
            <person name="Singleton C.M."/>
            <person name="Petriglieri F."/>
            <person name="Kristensen J.M."/>
            <person name="Kirkegaard R.H."/>
            <person name="Michaelsen T.Y."/>
            <person name="Andersen M.H."/>
            <person name="Karst S.M."/>
            <person name="Dueholm M.S."/>
            <person name="Nielsen P.H."/>
            <person name="Albertsen M."/>
        </authorList>
    </citation>
    <scope>NUCLEOTIDE SEQUENCE [LARGE SCALE GENOMIC DNA]</scope>
    <source>
        <strain evidence="10">EsbW_18-Q3-R4-48_BATAC.463</strain>
    </source>
</reference>
<dbReference type="InterPro" id="IPR001789">
    <property type="entry name" value="Sig_transdc_resp-reg_receiver"/>
</dbReference>
<dbReference type="Pfam" id="PF00158">
    <property type="entry name" value="Sigma54_activat"/>
    <property type="match status" value="1"/>
</dbReference>
<dbReference type="PROSITE" id="PS50045">
    <property type="entry name" value="SIGMA54_INTERACT_4"/>
    <property type="match status" value="1"/>
</dbReference>
<evidence type="ECO:0000313" key="10">
    <source>
        <dbReference type="EMBL" id="MBK7415488.1"/>
    </source>
</evidence>
<evidence type="ECO:0000256" key="2">
    <source>
        <dbReference type="ARBA" id="ARBA00022741"/>
    </source>
</evidence>
<evidence type="ECO:0000259" key="9">
    <source>
        <dbReference type="PROSITE" id="PS50110"/>
    </source>
</evidence>
<dbReference type="InterPro" id="IPR002078">
    <property type="entry name" value="Sigma_54_int"/>
</dbReference>
<dbReference type="CDD" id="cd00009">
    <property type="entry name" value="AAA"/>
    <property type="match status" value="1"/>
</dbReference>
<evidence type="ECO:0000256" key="4">
    <source>
        <dbReference type="ARBA" id="ARBA00023012"/>
    </source>
</evidence>
<dbReference type="SMART" id="SM00448">
    <property type="entry name" value="REC"/>
    <property type="match status" value="1"/>
</dbReference>
<dbReference type="InterPro" id="IPR027417">
    <property type="entry name" value="P-loop_NTPase"/>
</dbReference>
<organism evidence="10 11">
    <name type="scientific">Candidatus Dechloromonas phosphorivorans</name>
    <dbReference type="NCBI Taxonomy" id="2899244"/>
    <lineage>
        <taxon>Bacteria</taxon>
        <taxon>Pseudomonadati</taxon>
        <taxon>Pseudomonadota</taxon>
        <taxon>Betaproteobacteria</taxon>
        <taxon>Rhodocyclales</taxon>
        <taxon>Azonexaceae</taxon>
        <taxon>Dechloromonas</taxon>
    </lineage>
</organism>
<keyword evidence="1 7" id="KW-0597">Phosphoprotein</keyword>
<dbReference type="SUPFAM" id="SSF52540">
    <property type="entry name" value="P-loop containing nucleoside triphosphate hydrolases"/>
    <property type="match status" value="1"/>
</dbReference>
<keyword evidence="5" id="KW-0805">Transcription regulation</keyword>
<evidence type="ECO:0000256" key="1">
    <source>
        <dbReference type="ARBA" id="ARBA00022553"/>
    </source>
</evidence>
<keyword evidence="3" id="KW-0067">ATP-binding</keyword>
<accession>A0A935MR18</accession>
<keyword evidence="6" id="KW-0804">Transcription</keyword>
<dbReference type="FunFam" id="3.40.50.2300:FF:000018">
    <property type="entry name" value="DNA-binding transcriptional regulator NtrC"/>
    <property type="match status" value="1"/>
</dbReference>
<evidence type="ECO:0000256" key="5">
    <source>
        <dbReference type="ARBA" id="ARBA00023015"/>
    </source>
</evidence>
<dbReference type="PANTHER" id="PTHR32071">
    <property type="entry name" value="TRANSCRIPTIONAL REGULATORY PROTEIN"/>
    <property type="match status" value="1"/>
</dbReference>
<evidence type="ECO:0000313" key="11">
    <source>
        <dbReference type="Proteomes" id="UP000739411"/>
    </source>
</evidence>
<dbReference type="EMBL" id="JADJMS010000021">
    <property type="protein sequence ID" value="MBK7415488.1"/>
    <property type="molecule type" value="Genomic_DNA"/>
</dbReference>
<dbReference type="AlphaFoldDB" id="A0A935MR18"/>
<evidence type="ECO:0000256" key="3">
    <source>
        <dbReference type="ARBA" id="ARBA00022840"/>
    </source>
</evidence>
<dbReference type="PROSITE" id="PS50110">
    <property type="entry name" value="RESPONSE_REGULATORY"/>
    <property type="match status" value="1"/>
</dbReference>